<dbReference type="Proteomes" id="UP000244066">
    <property type="component" value="Unassembled WGS sequence"/>
</dbReference>
<comment type="caution">
    <text evidence="1">The sequence shown here is derived from an EMBL/GenBank/DDBJ whole genome shotgun (WGS) entry which is preliminary data.</text>
</comment>
<sequence length="88" mass="10333">MLWAILSILLEKLFLRSSSVLRLDTEDSRLAIANASREAVRIWRHKFSKLYNPSKKHRRLVAVDEAVVKVNGYRCYLWAAIDVDSRRF</sequence>
<dbReference type="AlphaFoldDB" id="A0A2R7Y659"/>
<proteinExistence type="predicted"/>
<evidence type="ECO:0000313" key="2">
    <source>
        <dbReference type="Proteomes" id="UP000244066"/>
    </source>
</evidence>
<name>A0A2R7Y659_9ARCH</name>
<gene>
    <name evidence="1" type="ORF">B9J98_02755</name>
</gene>
<accession>A0A2R7Y659</accession>
<dbReference type="EMBL" id="NDWU01000005">
    <property type="protein sequence ID" value="PUA33015.1"/>
    <property type="molecule type" value="Genomic_DNA"/>
</dbReference>
<evidence type="ECO:0008006" key="3">
    <source>
        <dbReference type="Google" id="ProtNLM"/>
    </source>
</evidence>
<evidence type="ECO:0000313" key="1">
    <source>
        <dbReference type="EMBL" id="PUA33015.1"/>
    </source>
</evidence>
<protein>
    <recommendedName>
        <fullName evidence="3">DDE domain-containing protein</fullName>
    </recommendedName>
</protein>
<organism evidence="1 2">
    <name type="scientific">Candidatus Terraquivivens tikiterensis</name>
    <dbReference type="NCBI Taxonomy" id="1980982"/>
    <lineage>
        <taxon>Archaea</taxon>
        <taxon>Nitrososphaerota</taxon>
        <taxon>Candidatus Wolframiiraptoraceae</taxon>
        <taxon>Candidatus Terraquivivens</taxon>
    </lineage>
</organism>
<reference evidence="1 2" key="1">
    <citation type="submission" date="2017-04" db="EMBL/GenBank/DDBJ databases">
        <title>Draft Aigarchaeota genome from a New Zealand hot spring.</title>
        <authorList>
            <person name="Reysenbach A.-L."/>
            <person name="Donaho J.A."/>
            <person name="Gerhart J."/>
            <person name="Kelley J.F."/>
            <person name="Kouba K."/>
            <person name="Podar M."/>
            <person name="Stott M."/>
        </authorList>
    </citation>
    <scope>NUCLEOTIDE SEQUENCE [LARGE SCALE GENOMIC DNA]</scope>
    <source>
        <strain evidence="1">NZ13_MG1</strain>
    </source>
</reference>